<evidence type="ECO:0000313" key="8">
    <source>
        <dbReference type="EMBL" id="MCZ0859635.1"/>
    </source>
</evidence>
<dbReference type="InterPro" id="IPR013507">
    <property type="entry name" value="DNA_mismatch_S5_2-like"/>
</dbReference>
<feature type="region of interest" description="Disordered" evidence="5">
    <location>
        <begin position="374"/>
        <end position="395"/>
    </location>
</feature>
<evidence type="ECO:0000256" key="5">
    <source>
        <dbReference type="SAM" id="MobiDB-lite"/>
    </source>
</evidence>
<dbReference type="Gene3D" id="3.30.1540.20">
    <property type="entry name" value="MutL, C-terminal domain, dimerisation subdomain"/>
    <property type="match status" value="1"/>
</dbReference>
<dbReference type="InterPro" id="IPR020667">
    <property type="entry name" value="DNA_mismatch_repair_MutL"/>
</dbReference>
<dbReference type="GO" id="GO:0004519">
    <property type="term" value="F:endonuclease activity"/>
    <property type="evidence" value="ECO:0007669"/>
    <property type="project" value="UniProtKB-KW"/>
</dbReference>
<dbReference type="InterPro" id="IPR036890">
    <property type="entry name" value="HATPase_C_sf"/>
</dbReference>
<dbReference type="Gene3D" id="3.30.1370.100">
    <property type="entry name" value="MutL, C-terminal domain, regulatory subdomain"/>
    <property type="match status" value="1"/>
</dbReference>
<dbReference type="InterPro" id="IPR020568">
    <property type="entry name" value="Ribosomal_Su5_D2-typ_SF"/>
</dbReference>
<feature type="domain" description="MutL C-terminal dimerisation" evidence="6">
    <location>
        <begin position="419"/>
        <end position="562"/>
    </location>
</feature>
<keyword evidence="3 4" id="KW-0234">DNA repair</keyword>
<feature type="domain" description="DNA mismatch repair protein S5" evidence="7">
    <location>
        <begin position="213"/>
        <end position="332"/>
    </location>
</feature>
<dbReference type="SUPFAM" id="SSF54211">
    <property type="entry name" value="Ribosomal protein S5 domain 2-like"/>
    <property type="match status" value="1"/>
</dbReference>
<evidence type="ECO:0000256" key="1">
    <source>
        <dbReference type="ARBA" id="ARBA00006082"/>
    </source>
</evidence>
<proteinExistence type="inferred from homology"/>
<gene>
    <name evidence="4 8" type="primary">mutL</name>
    <name evidence="8" type="ORF">O0S10_00155</name>
</gene>
<dbReference type="NCBIfam" id="TIGR00585">
    <property type="entry name" value="mutl"/>
    <property type="match status" value="1"/>
</dbReference>
<name>A0ABT4IEQ4_9EURY</name>
<evidence type="ECO:0000256" key="3">
    <source>
        <dbReference type="ARBA" id="ARBA00023204"/>
    </source>
</evidence>
<dbReference type="Pfam" id="PF01119">
    <property type="entry name" value="DNA_mis_repair"/>
    <property type="match status" value="1"/>
</dbReference>
<sequence>MGVITVLDEETISHIAAGEVVERAASVVKELVENAIDAGAHRIKIDLAADKTAVTRVAVTDDGCGMESDDALLAFRQHATSKISRPADLAAIGTLGFRGEAMASIAAVSQVTLTTKKHGSESPEATRVVIHGGELVEHTATGAPEGTSVVVEGLFYNTPARRKFQKTVATELAHIYDMVERLALAHRDISFVLSYQGKERLRTYGNGSFLDVIAAVFGQSFAKELVPVAGMYGIVKVEGFVTRPGCEMKSTPSRFYLSINRRQISSRPLQWAVREGYGTLLPKGMYPAAFLDLEIDTRDVDVNVHPTKKEVRLSRERDVQTGVQDAVYCALHETRVFAASAEPDLPVTPRTAAQTAAATLPLYVLGESVSPYERRTVPQKTESASPQLPPAAALRQTDKQLRRTERFDPPETTEFVPEVLGQIADTYILARSETGDLVVVDQHAAHERVMYDLLLARQEKGLSGQELIVPVQLKLTKKEAAAVPDLLPVLADAGYTLEPFGKDVWMVRTVPVVSASLGDPAVIHEIIAQALDKTSSGGEESVLDRVLKTAACRSVVKGATPMTTEQMQRLLRQLMATRSPYTCPHGRPTTIVLTKERLAAMFLRT</sequence>
<dbReference type="SMART" id="SM00853">
    <property type="entry name" value="MutL_C"/>
    <property type="match status" value="1"/>
</dbReference>
<accession>A0ABT4IEQ4</accession>
<organism evidence="8 9">
    <name type="scientific">Methanocorpusculum petauri</name>
    <dbReference type="NCBI Taxonomy" id="3002863"/>
    <lineage>
        <taxon>Archaea</taxon>
        <taxon>Methanobacteriati</taxon>
        <taxon>Methanobacteriota</taxon>
        <taxon>Stenosarchaea group</taxon>
        <taxon>Methanomicrobia</taxon>
        <taxon>Methanomicrobiales</taxon>
        <taxon>Methanocorpusculaceae</taxon>
        <taxon>Methanocorpusculum</taxon>
    </lineage>
</organism>
<comment type="similarity">
    <text evidence="1 4">Belongs to the DNA mismatch repair MutL/HexB family.</text>
</comment>
<dbReference type="PANTHER" id="PTHR10073:SF12">
    <property type="entry name" value="DNA MISMATCH REPAIR PROTEIN MLH1"/>
    <property type="match status" value="1"/>
</dbReference>
<reference evidence="8" key="1">
    <citation type="submission" date="2022-12" db="EMBL/GenBank/DDBJ databases">
        <title>Isolation and characterisation of novel Methanocorpusculum spp. from native Australian herbivores indicates the genus is ancestrally host-associated.</title>
        <authorList>
            <person name="Volmer J.G."/>
            <person name="Soo R.M."/>
            <person name="Evans P.N."/>
            <person name="Hoedt E.C."/>
            <person name="Astorga Alsina A.L."/>
            <person name="Woodcroft B.J."/>
            <person name="Tyson G.W."/>
            <person name="Hugenholtz P."/>
            <person name="Morrison M."/>
        </authorList>
    </citation>
    <scope>NUCLEOTIDE SEQUENCE</scope>
    <source>
        <strain evidence="8">MG</strain>
    </source>
</reference>
<dbReference type="Pfam" id="PF08676">
    <property type="entry name" value="MutL_C"/>
    <property type="match status" value="1"/>
</dbReference>
<comment type="function">
    <text evidence="4">This protein is involved in the repair of mismatches in DNA. It is required for dam-dependent methyl-directed DNA mismatch repair. May act as a 'molecular matchmaker', a protein that promotes the formation of a stable complex between two or more DNA-binding proteins in an ATP-dependent manner without itself being part of a final effector complex.</text>
</comment>
<dbReference type="Gene3D" id="3.30.565.10">
    <property type="entry name" value="Histidine kinase-like ATPase, C-terminal domain"/>
    <property type="match status" value="1"/>
</dbReference>
<dbReference type="SMART" id="SM01340">
    <property type="entry name" value="DNA_mis_repair"/>
    <property type="match status" value="1"/>
</dbReference>
<evidence type="ECO:0000259" key="7">
    <source>
        <dbReference type="SMART" id="SM01340"/>
    </source>
</evidence>
<evidence type="ECO:0000313" key="9">
    <source>
        <dbReference type="Proteomes" id="UP001141422"/>
    </source>
</evidence>
<dbReference type="SUPFAM" id="SSF118116">
    <property type="entry name" value="DNA mismatch repair protein MutL"/>
    <property type="match status" value="1"/>
</dbReference>
<dbReference type="Pfam" id="PF13589">
    <property type="entry name" value="HATPase_c_3"/>
    <property type="match status" value="1"/>
</dbReference>
<dbReference type="InterPro" id="IPR038973">
    <property type="entry name" value="MutL/Mlh/Pms-like"/>
</dbReference>
<dbReference type="InterPro" id="IPR014721">
    <property type="entry name" value="Ribsml_uS5_D2-typ_fold_subgr"/>
</dbReference>
<dbReference type="CDD" id="cd00782">
    <property type="entry name" value="MutL_Trans"/>
    <property type="match status" value="1"/>
</dbReference>
<dbReference type="Gene3D" id="3.30.230.10">
    <property type="match status" value="1"/>
</dbReference>
<keyword evidence="8" id="KW-0378">Hydrolase</keyword>
<dbReference type="PANTHER" id="PTHR10073">
    <property type="entry name" value="DNA MISMATCH REPAIR PROTEIN MLH, PMS, MUTL"/>
    <property type="match status" value="1"/>
</dbReference>
<dbReference type="HAMAP" id="MF_00149">
    <property type="entry name" value="DNA_mis_repair"/>
    <property type="match status" value="1"/>
</dbReference>
<feature type="compositionally biased region" description="Low complexity" evidence="5">
    <location>
        <begin position="383"/>
        <end position="394"/>
    </location>
</feature>
<keyword evidence="8" id="KW-0540">Nuclease</keyword>
<protein>
    <recommendedName>
        <fullName evidence="4">DNA mismatch repair protein MutL</fullName>
    </recommendedName>
</protein>
<comment type="caution">
    <text evidence="8">The sequence shown here is derived from an EMBL/GenBank/DDBJ whole genome shotgun (WGS) entry which is preliminary data.</text>
</comment>
<dbReference type="InterPro" id="IPR014790">
    <property type="entry name" value="MutL_C"/>
</dbReference>
<dbReference type="SUPFAM" id="SSF55874">
    <property type="entry name" value="ATPase domain of HSP90 chaperone/DNA topoisomerase II/histidine kinase"/>
    <property type="match status" value="1"/>
</dbReference>
<keyword evidence="8" id="KW-0255">Endonuclease</keyword>
<dbReference type="CDD" id="cd16926">
    <property type="entry name" value="HATPase_MutL-MLH-PMS-like"/>
    <property type="match status" value="1"/>
</dbReference>
<dbReference type="EMBL" id="JAPTGB010000001">
    <property type="protein sequence ID" value="MCZ0859635.1"/>
    <property type="molecule type" value="Genomic_DNA"/>
</dbReference>
<dbReference type="Proteomes" id="UP001141422">
    <property type="component" value="Unassembled WGS sequence"/>
</dbReference>
<keyword evidence="2 4" id="KW-0227">DNA damage</keyword>
<dbReference type="InterPro" id="IPR042121">
    <property type="entry name" value="MutL_C_regsub"/>
</dbReference>
<dbReference type="RefSeq" id="WP_268923858.1">
    <property type="nucleotide sequence ID" value="NZ_JAPTGB010000001.1"/>
</dbReference>
<evidence type="ECO:0000259" key="6">
    <source>
        <dbReference type="SMART" id="SM00853"/>
    </source>
</evidence>
<dbReference type="InterPro" id="IPR037198">
    <property type="entry name" value="MutL_C_sf"/>
</dbReference>
<keyword evidence="9" id="KW-1185">Reference proteome</keyword>
<dbReference type="InterPro" id="IPR042120">
    <property type="entry name" value="MutL_C_dimsub"/>
</dbReference>
<dbReference type="InterPro" id="IPR002099">
    <property type="entry name" value="MutL/Mlh/PMS"/>
</dbReference>
<evidence type="ECO:0000256" key="4">
    <source>
        <dbReference type="HAMAP-Rule" id="MF_00149"/>
    </source>
</evidence>
<evidence type="ECO:0000256" key="2">
    <source>
        <dbReference type="ARBA" id="ARBA00022763"/>
    </source>
</evidence>